<dbReference type="RefSeq" id="WP_227370975.1">
    <property type="nucleotide sequence ID" value="NZ_JACKVI010000014.1"/>
</dbReference>
<protein>
    <recommendedName>
        <fullName evidence="3">DUF1707 domain-containing protein</fullName>
    </recommendedName>
</protein>
<feature type="domain" description="DUF1707" evidence="3">
    <location>
        <begin position="6"/>
        <end position="58"/>
    </location>
</feature>
<dbReference type="AlphaFoldDB" id="A0A1X1UR05"/>
<name>A0A1X1UR05_9MYCO</name>
<evidence type="ECO:0000259" key="3">
    <source>
        <dbReference type="Pfam" id="PF08044"/>
    </source>
</evidence>
<dbReference type="Pfam" id="PF08044">
    <property type="entry name" value="DUF1707"/>
    <property type="match status" value="1"/>
</dbReference>
<keyword evidence="2" id="KW-1133">Transmembrane helix</keyword>
<sequence>MVTPGTRATDSDRNETCQALDAALGEGQLSMEEHRERVSAATKATTLGELQALVSDLQIHQAPAQLKSPSSSRLGIWIAAAAVLLVLGLGIGWGMSSNGSSPPTRANTGGSPAAALPSTAPSPTPAPEQLQSAGGLTNLLTQIREKFGDTNGYQLLVYPDYAVIFRVDPRNDRRAVSYDFQNGGWIQIPSGMIPTDTAVADLGKFSVAAVVGAMRDAPQTLKIADPKVTYLIIQGKPGGNLDMSIYVGDTAEHTGYIKIAPDGAVTAIYPPDY</sequence>
<feature type="transmembrane region" description="Helical" evidence="2">
    <location>
        <begin position="74"/>
        <end position="95"/>
    </location>
</feature>
<dbReference type="PANTHER" id="PTHR40763">
    <property type="entry name" value="MEMBRANE PROTEIN-RELATED"/>
    <property type="match status" value="1"/>
</dbReference>
<gene>
    <name evidence="4" type="ORF">AWC06_18215</name>
</gene>
<dbReference type="Proteomes" id="UP000194000">
    <property type="component" value="Unassembled WGS sequence"/>
</dbReference>
<evidence type="ECO:0000313" key="5">
    <source>
        <dbReference type="Proteomes" id="UP000194000"/>
    </source>
</evidence>
<organism evidence="4 5">
    <name type="scientific">Mycobacterium fragae</name>
    <dbReference type="NCBI Taxonomy" id="1260918"/>
    <lineage>
        <taxon>Bacteria</taxon>
        <taxon>Bacillati</taxon>
        <taxon>Actinomycetota</taxon>
        <taxon>Actinomycetes</taxon>
        <taxon>Mycobacteriales</taxon>
        <taxon>Mycobacteriaceae</taxon>
        <taxon>Mycobacterium</taxon>
    </lineage>
</organism>
<reference evidence="4 5" key="1">
    <citation type="submission" date="2016-01" db="EMBL/GenBank/DDBJ databases">
        <title>The new phylogeny of the genus Mycobacterium.</title>
        <authorList>
            <person name="Tarcisio F."/>
            <person name="Conor M."/>
            <person name="Antonella G."/>
            <person name="Elisabetta G."/>
            <person name="Giulia F.S."/>
            <person name="Sara T."/>
            <person name="Anna F."/>
            <person name="Clotilde B."/>
            <person name="Roberto B."/>
            <person name="Veronica D.S."/>
            <person name="Fabio R."/>
            <person name="Monica P."/>
            <person name="Olivier J."/>
            <person name="Enrico T."/>
            <person name="Nicola S."/>
        </authorList>
    </citation>
    <scope>NUCLEOTIDE SEQUENCE [LARGE SCALE GENOMIC DNA]</scope>
    <source>
        <strain evidence="4 5">DSM 45731</strain>
    </source>
</reference>
<keyword evidence="5" id="KW-1185">Reference proteome</keyword>
<evidence type="ECO:0000256" key="2">
    <source>
        <dbReference type="SAM" id="Phobius"/>
    </source>
</evidence>
<dbReference type="InterPro" id="IPR012551">
    <property type="entry name" value="DUF1707_SHOCT-like"/>
</dbReference>
<dbReference type="EMBL" id="LQOW01000025">
    <property type="protein sequence ID" value="ORV59296.1"/>
    <property type="molecule type" value="Genomic_DNA"/>
</dbReference>
<accession>A0A1X1UR05</accession>
<dbReference type="STRING" id="1260918.AWC06_18215"/>
<evidence type="ECO:0000313" key="4">
    <source>
        <dbReference type="EMBL" id="ORV59296.1"/>
    </source>
</evidence>
<keyword evidence="2" id="KW-0472">Membrane</keyword>
<proteinExistence type="predicted"/>
<dbReference type="PANTHER" id="PTHR40763:SF4">
    <property type="entry name" value="DUF1707 DOMAIN-CONTAINING PROTEIN"/>
    <property type="match status" value="1"/>
</dbReference>
<keyword evidence="2" id="KW-0812">Transmembrane</keyword>
<feature type="region of interest" description="Disordered" evidence="1">
    <location>
        <begin position="98"/>
        <end position="131"/>
    </location>
</feature>
<evidence type="ECO:0000256" key="1">
    <source>
        <dbReference type="SAM" id="MobiDB-lite"/>
    </source>
</evidence>
<feature type="compositionally biased region" description="Polar residues" evidence="1">
    <location>
        <begin position="98"/>
        <end position="110"/>
    </location>
</feature>
<comment type="caution">
    <text evidence="4">The sequence shown here is derived from an EMBL/GenBank/DDBJ whole genome shotgun (WGS) entry which is preliminary data.</text>
</comment>